<evidence type="ECO:0000313" key="7">
    <source>
        <dbReference type="EMBL" id="MDD9207547.1"/>
    </source>
</evidence>
<keyword evidence="7" id="KW-0067">ATP-binding</keyword>
<gene>
    <name evidence="7" type="ORF">PU560_13910</name>
</gene>
<comment type="caution">
    <text evidence="7">The sequence shown here is derived from an EMBL/GenBank/DDBJ whole genome shotgun (WGS) entry which is preliminary data.</text>
</comment>
<keyword evidence="7" id="KW-0347">Helicase</keyword>
<keyword evidence="7" id="KW-0378">Hydrolase</keyword>
<dbReference type="InterPro" id="IPR011545">
    <property type="entry name" value="DEAD/DEAH_box_helicase_dom"/>
</dbReference>
<dbReference type="EMBL" id="JARACI010001122">
    <property type="protein sequence ID" value="MDD9207547.1"/>
    <property type="molecule type" value="Genomic_DNA"/>
</dbReference>
<accession>A0ABT5TZP0</accession>
<dbReference type="EC" id="5.6.2.4" evidence="5"/>
<dbReference type="SUPFAM" id="SSF52540">
    <property type="entry name" value="P-loop containing nucleoside triphosphate hydrolases"/>
    <property type="match status" value="1"/>
</dbReference>
<protein>
    <recommendedName>
        <fullName evidence="5">DNA 3'-5' helicase</fullName>
        <ecNumber evidence="5">5.6.2.4</ecNumber>
    </recommendedName>
</protein>
<comment type="catalytic activity">
    <reaction evidence="4">
        <text>Couples ATP hydrolysis with the unwinding of duplex DNA by translocating in the 3'-5' direction.</text>
        <dbReference type="EC" id="5.6.2.4"/>
    </reaction>
</comment>
<dbReference type="PANTHER" id="PTHR13710:SF105">
    <property type="entry name" value="ATP-DEPENDENT DNA HELICASE Q1"/>
    <property type="match status" value="1"/>
</dbReference>
<feature type="non-terminal residue" evidence="7">
    <location>
        <position position="119"/>
    </location>
</feature>
<evidence type="ECO:0000256" key="5">
    <source>
        <dbReference type="ARBA" id="ARBA00034808"/>
    </source>
</evidence>
<dbReference type="Proteomes" id="UP001165561">
    <property type="component" value="Unassembled WGS sequence"/>
</dbReference>
<dbReference type="PANTHER" id="PTHR13710">
    <property type="entry name" value="DNA HELICASE RECQ FAMILY MEMBER"/>
    <property type="match status" value="1"/>
</dbReference>
<comment type="similarity">
    <text evidence="1">Belongs to the helicase family. RecQ subfamily.</text>
</comment>
<evidence type="ECO:0000256" key="3">
    <source>
        <dbReference type="ARBA" id="ARBA00023235"/>
    </source>
</evidence>
<sequence length="119" mass="12649">MTEEGTAAELRRIAAEDFGWDEMREGQLEAMTAAADGRDVLAVMPTGYGKSAIYQVVAVVRPGPTVVISPLIALQSDQVAGITEALQGPEAVAVNSAQNATDRQDAWEAVSHDDAEFLF</sequence>
<keyword evidence="2" id="KW-0238">DNA-binding</keyword>
<evidence type="ECO:0000313" key="8">
    <source>
        <dbReference type="Proteomes" id="UP001165561"/>
    </source>
</evidence>
<reference evidence="7" key="1">
    <citation type="submission" date="2023-02" db="EMBL/GenBank/DDBJ databases">
        <title>Georgenia sp.10Sc9-8, isolated from a soil sample collected from the Taklamakan desert.</title>
        <authorList>
            <person name="Liu S."/>
        </authorList>
    </citation>
    <scope>NUCLEOTIDE SEQUENCE</scope>
    <source>
        <strain evidence="7">10Sc9-8</strain>
    </source>
</reference>
<dbReference type="Pfam" id="PF00270">
    <property type="entry name" value="DEAD"/>
    <property type="match status" value="1"/>
</dbReference>
<dbReference type="InterPro" id="IPR027417">
    <property type="entry name" value="P-loop_NTPase"/>
</dbReference>
<evidence type="ECO:0000256" key="1">
    <source>
        <dbReference type="ARBA" id="ARBA00005446"/>
    </source>
</evidence>
<organism evidence="7 8">
    <name type="scientific">Georgenia halotolerans</name>
    <dbReference type="NCBI Taxonomy" id="3028317"/>
    <lineage>
        <taxon>Bacteria</taxon>
        <taxon>Bacillati</taxon>
        <taxon>Actinomycetota</taxon>
        <taxon>Actinomycetes</taxon>
        <taxon>Micrococcales</taxon>
        <taxon>Bogoriellaceae</taxon>
        <taxon>Georgenia</taxon>
    </lineage>
</organism>
<evidence type="ECO:0000259" key="6">
    <source>
        <dbReference type="Pfam" id="PF00270"/>
    </source>
</evidence>
<dbReference type="GO" id="GO:0004386">
    <property type="term" value="F:helicase activity"/>
    <property type="evidence" value="ECO:0007669"/>
    <property type="project" value="UniProtKB-KW"/>
</dbReference>
<feature type="domain" description="DEAD/DEAH-box helicase" evidence="6">
    <location>
        <begin position="25"/>
        <end position="112"/>
    </location>
</feature>
<keyword evidence="3" id="KW-0413">Isomerase</keyword>
<evidence type="ECO:0000256" key="4">
    <source>
        <dbReference type="ARBA" id="ARBA00034617"/>
    </source>
</evidence>
<keyword evidence="8" id="KW-1185">Reference proteome</keyword>
<proteinExistence type="inferred from homology"/>
<evidence type="ECO:0000256" key="2">
    <source>
        <dbReference type="ARBA" id="ARBA00023125"/>
    </source>
</evidence>
<keyword evidence="7" id="KW-0547">Nucleotide-binding</keyword>
<dbReference type="Gene3D" id="3.40.50.300">
    <property type="entry name" value="P-loop containing nucleotide triphosphate hydrolases"/>
    <property type="match status" value="1"/>
</dbReference>
<name>A0ABT5TZP0_9MICO</name>